<keyword evidence="7 10" id="KW-1133">Transmembrane helix</keyword>
<dbReference type="eggNOG" id="COG1132">
    <property type="taxonomic scope" value="Bacteria"/>
</dbReference>
<dbReference type="AlphaFoldDB" id="V5WKA1"/>
<gene>
    <name evidence="13" type="ORF">L21SP2_2250</name>
</gene>
<dbReference type="RefSeq" id="WP_024268515.1">
    <property type="nucleotide sequence ID" value="NC_023035.1"/>
</dbReference>
<feature type="region of interest" description="Disordered" evidence="9">
    <location>
        <begin position="378"/>
        <end position="401"/>
    </location>
</feature>
<comment type="subcellular location">
    <subcellularLocation>
        <location evidence="1">Cell membrane</location>
        <topology evidence="1">Multi-pass membrane protein</topology>
    </subcellularLocation>
</comment>
<protein>
    <submittedName>
        <fullName evidence="13">ABC transporter, ATP-binding/permease protein</fullName>
    </submittedName>
</protein>
<dbReference type="KEGG" id="slr:L21SP2_2250"/>
<evidence type="ECO:0000313" key="14">
    <source>
        <dbReference type="Proteomes" id="UP000018680"/>
    </source>
</evidence>
<keyword evidence="2" id="KW-0813">Transport</keyword>
<evidence type="ECO:0000256" key="1">
    <source>
        <dbReference type="ARBA" id="ARBA00004651"/>
    </source>
</evidence>
<accession>V5WKA1</accession>
<evidence type="ECO:0000256" key="10">
    <source>
        <dbReference type="SAM" id="Phobius"/>
    </source>
</evidence>
<dbReference type="PROSITE" id="PS00211">
    <property type="entry name" value="ABC_TRANSPORTER_1"/>
    <property type="match status" value="1"/>
</dbReference>
<keyword evidence="3" id="KW-1003">Cell membrane</keyword>
<keyword evidence="5" id="KW-0547">Nucleotide-binding</keyword>
<evidence type="ECO:0000256" key="9">
    <source>
        <dbReference type="SAM" id="MobiDB-lite"/>
    </source>
</evidence>
<feature type="transmembrane region" description="Helical" evidence="10">
    <location>
        <begin position="16"/>
        <end position="39"/>
    </location>
</feature>
<dbReference type="GO" id="GO:0015421">
    <property type="term" value="F:ABC-type oligopeptide transporter activity"/>
    <property type="evidence" value="ECO:0007669"/>
    <property type="project" value="TreeGrafter"/>
</dbReference>
<evidence type="ECO:0000259" key="12">
    <source>
        <dbReference type="PROSITE" id="PS50929"/>
    </source>
</evidence>
<dbReference type="PANTHER" id="PTHR43394">
    <property type="entry name" value="ATP-DEPENDENT PERMEASE MDL1, MITOCHONDRIAL"/>
    <property type="match status" value="1"/>
</dbReference>
<dbReference type="EMBL" id="CP006939">
    <property type="protein sequence ID" value="AHC15611.1"/>
    <property type="molecule type" value="Genomic_DNA"/>
</dbReference>
<evidence type="ECO:0000313" key="13">
    <source>
        <dbReference type="EMBL" id="AHC15611.1"/>
    </source>
</evidence>
<dbReference type="InterPro" id="IPR036640">
    <property type="entry name" value="ABC1_TM_sf"/>
</dbReference>
<keyword evidence="4 10" id="KW-0812">Transmembrane</keyword>
<feature type="transmembrane region" description="Helical" evidence="10">
    <location>
        <begin position="259"/>
        <end position="284"/>
    </location>
</feature>
<keyword evidence="8 10" id="KW-0472">Membrane</keyword>
<feature type="domain" description="ABC transporter" evidence="11">
    <location>
        <begin position="389"/>
        <end position="625"/>
    </location>
</feature>
<dbReference type="PROSITE" id="PS50929">
    <property type="entry name" value="ABC_TM1F"/>
    <property type="match status" value="1"/>
</dbReference>
<dbReference type="InterPro" id="IPR003439">
    <property type="entry name" value="ABC_transporter-like_ATP-bd"/>
</dbReference>
<dbReference type="InterPro" id="IPR017871">
    <property type="entry name" value="ABC_transporter-like_CS"/>
</dbReference>
<organism evidence="13 14">
    <name type="scientific">Salinispira pacifica</name>
    <dbReference type="NCBI Taxonomy" id="1307761"/>
    <lineage>
        <taxon>Bacteria</taxon>
        <taxon>Pseudomonadati</taxon>
        <taxon>Spirochaetota</taxon>
        <taxon>Spirochaetia</taxon>
        <taxon>Spirochaetales</taxon>
        <taxon>Spirochaetaceae</taxon>
        <taxon>Salinispira</taxon>
    </lineage>
</organism>
<evidence type="ECO:0000259" key="11">
    <source>
        <dbReference type="PROSITE" id="PS50893"/>
    </source>
</evidence>
<feature type="transmembrane region" description="Helical" evidence="10">
    <location>
        <begin position="178"/>
        <end position="197"/>
    </location>
</feature>
<dbReference type="PROSITE" id="PS50893">
    <property type="entry name" value="ABC_TRANSPORTER_2"/>
    <property type="match status" value="1"/>
</dbReference>
<evidence type="ECO:0000256" key="7">
    <source>
        <dbReference type="ARBA" id="ARBA00022989"/>
    </source>
</evidence>
<evidence type="ECO:0000256" key="3">
    <source>
        <dbReference type="ARBA" id="ARBA00022475"/>
    </source>
</evidence>
<keyword evidence="14" id="KW-1185">Reference proteome</keyword>
<feature type="domain" description="ABC transmembrane type-1" evidence="12">
    <location>
        <begin position="19"/>
        <end position="321"/>
    </location>
</feature>
<dbReference type="Pfam" id="PF00664">
    <property type="entry name" value="ABC_membrane"/>
    <property type="match status" value="1"/>
</dbReference>
<dbReference type="OrthoDB" id="341671at2"/>
<evidence type="ECO:0000256" key="4">
    <source>
        <dbReference type="ARBA" id="ARBA00022692"/>
    </source>
</evidence>
<feature type="transmembrane region" description="Helical" evidence="10">
    <location>
        <begin position="290"/>
        <end position="309"/>
    </location>
</feature>
<dbReference type="InterPro" id="IPR011527">
    <property type="entry name" value="ABC1_TM_dom"/>
</dbReference>
<dbReference type="Gene3D" id="1.20.1560.10">
    <property type="entry name" value="ABC transporter type 1, transmembrane domain"/>
    <property type="match status" value="1"/>
</dbReference>
<evidence type="ECO:0000256" key="6">
    <source>
        <dbReference type="ARBA" id="ARBA00022840"/>
    </source>
</evidence>
<evidence type="ECO:0000256" key="8">
    <source>
        <dbReference type="ARBA" id="ARBA00023136"/>
    </source>
</evidence>
<evidence type="ECO:0000256" key="5">
    <source>
        <dbReference type="ARBA" id="ARBA00022741"/>
    </source>
</evidence>
<dbReference type="Proteomes" id="UP000018680">
    <property type="component" value="Chromosome"/>
</dbReference>
<dbReference type="PANTHER" id="PTHR43394:SF1">
    <property type="entry name" value="ATP-BINDING CASSETTE SUB-FAMILY B MEMBER 10, MITOCHONDRIAL"/>
    <property type="match status" value="1"/>
</dbReference>
<dbReference type="FunFam" id="3.40.50.300:FF:000221">
    <property type="entry name" value="Multidrug ABC transporter ATP-binding protein"/>
    <property type="match status" value="1"/>
</dbReference>
<feature type="transmembrane region" description="Helical" evidence="10">
    <location>
        <begin position="75"/>
        <end position="100"/>
    </location>
</feature>
<dbReference type="SUPFAM" id="SSF52540">
    <property type="entry name" value="P-loop containing nucleoside triphosphate hydrolases"/>
    <property type="match status" value="1"/>
</dbReference>
<reference evidence="13 14" key="1">
    <citation type="journal article" date="2015" name="Stand. Genomic Sci.">
        <title>Complete genome sequence and description of Salinispira pacifica gen. nov., sp. nov., a novel spirochaete isolated form a hypersaline microbial mat.</title>
        <authorList>
            <person name="Ben Hania W."/>
            <person name="Joseph M."/>
            <person name="Schumann P."/>
            <person name="Bunk B."/>
            <person name="Fiebig A."/>
            <person name="Sproer C."/>
            <person name="Klenk H.P."/>
            <person name="Fardeau M.L."/>
            <person name="Spring S."/>
        </authorList>
    </citation>
    <scope>NUCLEOTIDE SEQUENCE [LARGE SCALE GENOMIC DNA]</scope>
    <source>
        <strain evidence="13 14">L21-RPul-D2</strain>
    </source>
</reference>
<proteinExistence type="predicted"/>
<sequence length="639" mass="71290">MKAFQSIVRILHAHRYMYILALLAISLGTFFAYSGPLVIKTAIDSLLNGQPLDGSLFVDRIFIRLGGIEYLKDRLYIPALVLVVIVAGQGLFTFVAKLLAARAAEGSIKRLRDRLFRHIQRQPYSFFSGASTGDVIQRCTSDVDTIRRFLETQLIEIGNTLVMLAIALGLMFTIHKPLAWLTMPIIPLTLFFSYFFFRNVQRVFTLSDESEGRLSAMLSEHLTGIRVVKAFGRERYEIDRFELLNQDYRKTTGKLIDLLAMYWGTTSMFSMGQVVLVLSMGSIWAVNGTVTLGILQVFISYVWMILWPLRQMGRILVDMGKAFVSVGRINEILDSDQEDVHTSGGTGRITGKIRFEDVCFAYPRDANPVKFPAAAAAAADDGDGDGDGERGQEAVAGQMKSQQEDVLRGVSFDIMPGETIGILGPTGSGKTTILHLLAGLYDGYRGNIFLDDTELRDMNLQAYRKQLGYVLQEPFLFSGSIKKNIKMGRGTALMDDIRRVASEAEVHHVISSFEQNYHTVIGERGVTLSGGQKQRVAIARAMIKDVPLYMFDDSLSALDAETDAKIRNTLISRKNLATTLIVSHRLSTIAGADRIMVLEHGRISQMGTHRQLSRREGLYRRLWELQKRGSEGDILVGAE</sequence>
<dbReference type="InterPro" id="IPR003593">
    <property type="entry name" value="AAA+_ATPase"/>
</dbReference>
<name>V5WKA1_9SPIO</name>
<dbReference type="CDD" id="cd18542">
    <property type="entry name" value="ABC_6TM_YknU_like"/>
    <property type="match status" value="1"/>
</dbReference>
<dbReference type="SMART" id="SM00382">
    <property type="entry name" value="AAA"/>
    <property type="match status" value="1"/>
</dbReference>
<dbReference type="GO" id="GO:0005524">
    <property type="term" value="F:ATP binding"/>
    <property type="evidence" value="ECO:0007669"/>
    <property type="project" value="UniProtKB-KW"/>
</dbReference>
<dbReference type="Gene3D" id="3.40.50.300">
    <property type="entry name" value="P-loop containing nucleotide triphosphate hydrolases"/>
    <property type="match status" value="1"/>
</dbReference>
<dbReference type="SUPFAM" id="SSF90123">
    <property type="entry name" value="ABC transporter transmembrane region"/>
    <property type="match status" value="1"/>
</dbReference>
<dbReference type="HOGENOM" id="CLU_000604_84_4_12"/>
<dbReference type="GO" id="GO:0016887">
    <property type="term" value="F:ATP hydrolysis activity"/>
    <property type="evidence" value="ECO:0007669"/>
    <property type="project" value="InterPro"/>
</dbReference>
<dbReference type="GO" id="GO:0005886">
    <property type="term" value="C:plasma membrane"/>
    <property type="evidence" value="ECO:0007669"/>
    <property type="project" value="UniProtKB-SubCell"/>
</dbReference>
<evidence type="ECO:0000256" key="2">
    <source>
        <dbReference type="ARBA" id="ARBA00022448"/>
    </source>
</evidence>
<keyword evidence="6 13" id="KW-0067">ATP-binding</keyword>
<feature type="transmembrane region" description="Helical" evidence="10">
    <location>
        <begin position="154"/>
        <end position="172"/>
    </location>
</feature>
<dbReference type="STRING" id="1307761.L21SP2_2250"/>
<dbReference type="InterPro" id="IPR039421">
    <property type="entry name" value="Type_1_exporter"/>
</dbReference>
<dbReference type="InterPro" id="IPR027417">
    <property type="entry name" value="P-loop_NTPase"/>
</dbReference>
<dbReference type="Pfam" id="PF00005">
    <property type="entry name" value="ABC_tran"/>
    <property type="match status" value="1"/>
</dbReference>